<feature type="compositionally biased region" description="Basic and acidic residues" evidence="1">
    <location>
        <begin position="148"/>
        <end position="162"/>
    </location>
</feature>
<evidence type="ECO:0000313" key="3">
    <source>
        <dbReference type="Proteomes" id="UP001642464"/>
    </source>
</evidence>
<keyword evidence="3" id="KW-1185">Reference proteome</keyword>
<evidence type="ECO:0000313" key="2">
    <source>
        <dbReference type="EMBL" id="CAK8999467.1"/>
    </source>
</evidence>
<proteinExistence type="predicted"/>
<protein>
    <submittedName>
        <fullName evidence="2">Uncharacterized protein</fullName>
    </submittedName>
</protein>
<dbReference type="EMBL" id="CAXAMM010003335">
    <property type="protein sequence ID" value="CAK8999467.1"/>
    <property type="molecule type" value="Genomic_DNA"/>
</dbReference>
<organism evidence="2 3">
    <name type="scientific">Durusdinium trenchii</name>
    <dbReference type="NCBI Taxonomy" id="1381693"/>
    <lineage>
        <taxon>Eukaryota</taxon>
        <taxon>Sar</taxon>
        <taxon>Alveolata</taxon>
        <taxon>Dinophyceae</taxon>
        <taxon>Suessiales</taxon>
        <taxon>Symbiodiniaceae</taxon>
        <taxon>Durusdinium</taxon>
    </lineage>
</organism>
<feature type="region of interest" description="Disordered" evidence="1">
    <location>
        <begin position="115"/>
        <end position="162"/>
    </location>
</feature>
<dbReference type="Proteomes" id="UP001642464">
    <property type="component" value="Unassembled WGS sequence"/>
</dbReference>
<evidence type="ECO:0000256" key="1">
    <source>
        <dbReference type="SAM" id="MobiDB-lite"/>
    </source>
</evidence>
<accession>A0ABP0IBQ4</accession>
<name>A0ABP0IBQ4_9DINO</name>
<gene>
    <name evidence="2" type="ORF">SCF082_LOCUS6059</name>
</gene>
<reference evidence="2 3" key="1">
    <citation type="submission" date="2024-02" db="EMBL/GenBank/DDBJ databases">
        <authorList>
            <person name="Chen Y."/>
            <person name="Shah S."/>
            <person name="Dougan E. K."/>
            <person name="Thang M."/>
            <person name="Chan C."/>
        </authorList>
    </citation>
    <scope>NUCLEOTIDE SEQUENCE [LARGE SCALE GENOMIC DNA]</scope>
</reference>
<comment type="caution">
    <text evidence="2">The sequence shown here is derived from an EMBL/GenBank/DDBJ whole genome shotgun (WGS) entry which is preliminary data.</text>
</comment>
<sequence length="162" mass="18051">MLGKMHHRLLAFSREALDADIAVQVLLVRVWLEEAVGKKGGEKRRKRFQVNDCKKIDPDPFTRREGAGPWALGPTKVLAVNVDAYLEMQRLFGDEDGAMCSQAFRLAARSSEQRAYAPRKAKKKPPCTSTSTSKKRSVAGLRLGLEAGETRRESREVALLKA</sequence>